<dbReference type="AlphaFoldDB" id="A0A2W5C0J7"/>
<protein>
    <submittedName>
        <fullName evidence="1">Uncharacterized protein</fullName>
    </submittedName>
</protein>
<name>A0A2W5C0J7_9BACT</name>
<organism evidence="1 2">
    <name type="scientific">Micavibrio aeruginosavorus</name>
    <dbReference type="NCBI Taxonomy" id="349221"/>
    <lineage>
        <taxon>Bacteria</taxon>
        <taxon>Pseudomonadati</taxon>
        <taxon>Bdellovibrionota</taxon>
        <taxon>Bdellovibrionia</taxon>
        <taxon>Bdellovibrionales</taxon>
        <taxon>Pseudobdellovibrionaceae</taxon>
        <taxon>Micavibrio</taxon>
    </lineage>
</organism>
<proteinExistence type="predicted"/>
<evidence type="ECO:0000313" key="2">
    <source>
        <dbReference type="Proteomes" id="UP000249557"/>
    </source>
</evidence>
<reference evidence="1 2" key="1">
    <citation type="submission" date="2017-08" db="EMBL/GenBank/DDBJ databases">
        <title>Infants hospitalized years apart are colonized by the same room-sourced microbial strains.</title>
        <authorList>
            <person name="Brooks B."/>
            <person name="Olm M.R."/>
            <person name="Firek B.A."/>
            <person name="Baker R."/>
            <person name="Thomas B.C."/>
            <person name="Morowitz M.J."/>
            <person name="Banfield J.F."/>
        </authorList>
    </citation>
    <scope>NUCLEOTIDE SEQUENCE [LARGE SCALE GENOMIC DNA]</scope>
    <source>
        <strain evidence="1">S2_018_000_R2_104</strain>
    </source>
</reference>
<accession>A0A2W5C0J7</accession>
<evidence type="ECO:0000313" key="1">
    <source>
        <dbReference type="EMBL" id="PZO88801.1"/>
    </source>
</evidence>
<dbReference type="EMBL" id="QFNK01000007">
    <property type="protein sequence ID" value="PZO88801.1"/>
    <property type="molecule type" value="Genomic_DNA"/>
</dbReference>
<sequence>MYQDNNWVPVEGEELAGFLDQVNPIGGKYRVSPATTRVEYRMLPFYDQVAMIRVKDPSWTPANLFIYYLTDQGNLYWLNGTSPPIHEVNAKAPVKITDDNVLEYLKFFCFFVRGEEGPFLIAENMDDPYIPKNIDARTRSVMEGTIHPATYESRNEKGFFMCDAVVYYSNALFTANFAVQPGGMIEMLNDDPIAADLSVRIDAPIA</sequence>
<comment type="caution">
    <text evidence="1">The sequence shown here is derived from an EMBL/GenBank/DDBJ whole genome shotgun (WGS) entry which is preliminary data.</text>
</comment>
<dbReference type="Proteomes" id="UP000249557">
    <property type="component" value="Unassembled WGS sequence"/>
</dbReference>
<gene>
    <name evidence="1" type="ORF">DI626_00890</name>
</gene>